<dbReference type="Pfam" id="PF01203">
    <property type="entry name" value="T2SSN"/>
    <property type="match status" value="1"/>
</dbReference>
<evidence type="ECO:0000256" key="8">
    <source>
        <dbReference type="ARBA" id="ARBA00022927"/>
    </source>
</evidence>
<keyword evidence="8" id="KW-0653">Protein transport</keyword>
<evidence type="ECO:0000256" key="5">
    <source>
        <dbReference type="ARBA" id="ARBA00022475"/>
    </source>
</evidence>
<dbReference type="GO" id="GO:0005886">
    <property type="term" value="C:plasma membrane"/>
    <property type="evidence" value="ECO:0007669"/>
    <property type="project" value="UniProtKB-SubCell"/>
</dbReference>
<protein>
    <recommendedName>
        <fullName evidence="3">Type II secretion system protein N</fullName>
    </recommendedName>
    <alternativeName>
        <fullName evidence="10">General secretion pathway protein N</fullName>
    </alternativeName>
</protein>
<keyword evidence="12" id="KW-1185">Reference proteome</keyword>
<evidence type="ECO:0000256" key="10">
    <source>
        <dbReference type="ARBA" id="ARBA00030772"/>
    </source>
</evidence>
<evidence type="ECO:0000256" key="9">
    <source>
        <dbReference type="ARBA" id="ARBA00023136"/>
    </source>
</evidence>
<organism evidence="11 12">
    <name type="scientific">Ferrimonas balearica (strain DSM 9799 / CCM 4581 / KCTC 23876 / PAT)</name>
    <dbReference type="NCBI Taxonomy" id="550540"/>
    <lineage>
        <taxon>Bacteria</taxon>
        <taxon>Pseudomonadati</taxon>
        <taxon>Pseudomonadota</taxon>
        <taxon>Gammaproteobacteria</taxon>
        <taxon>Alteromonadales</taxon>
        <taxon>Ferrimonadaceae</taxon>
        <taxon>Ferrimonas</taxon>
    </lineage>
</organism>
<keyword evidence="6" id="KW-0997">Cell inner membrane</keyword>
<dbReference type="GeneID" id="67180462"/>
<dbReference type="PROSITE" id="PS01142">
    <property type="entry name" value="T2SP_N"/>
    <property type="match status" value="1"/>
</dbReference>
<gene>
    <name evidence="11" type="ordered locus">Fbal_0224</name>
</gene>
<evidence type="ECO:0000313" key="11">
    <source>
        <dbReference type="EMBL" id="ADN74438.1"/>
    </source>
</evidence>
<keyword evidence="5" id="KW-1003">Cell membrane</keyword>
<sequence>MRVVKYTLLGVVLYLLFLVINVPAALVWQFAPVPNGIKASGLNGTLWQGQAEQLTVAGRQLEQVSWELHPSQLLTGQAGLSFRLDGGVARGQGSVSYGLSGLAVDNLRLSAPLPWLLGNTRLPFRTKVGGNATLSLNDSAQGTPWCDRLSGRVLVDGLDVNNQFGQYPLGNLAGTLSCDQGNLKLVMDEAENTIGVQGEALLLADNQVKVAAQIKPTDSQPSDLRQALTFLGKPNADGAYPINYNGPIPGL</sequence>
<comment type="similarity">
    <text evidence="2">Belongs to the GSP N family.</text>
</comment>
<evidence type="ECO:0000256" key="2">
    <source>
        <dbReference type="ARBA" id="ARBA00007208"/>
    </source>
</evidence>
<dbReference type="Proteomes" id="UP000006683">
    <property type="component" value="Chromosome"/>
</dbReference>
<evidence type="ECO:0000256" key="6">
    <source>
        <dbReference type="ARBA" id="ARBA00022519"/>
    </source>
</evidence>
<evidence type="ECO:0000256" key="7">
    <source>
        <dbReference type="ARBA" id="ARBA00022692"/>
    </source>
</evidence>
<evidence type="ECO:0000256" key="3">
    <source>
        <dbReference type="ARBA" id="ARBA00021563"/>
    </source>
</evidence>
<evidence type="ECO:0000256" key="1">
    <source>
        <dbReference type="ARBA" id="ARBA00004533"/>
    </source>
</evidence>
<keyword evidence="4" id="KW-0813">Transport</keyword>
<dbReference type="EMBL" id="CP002209">
    <property type="protein sequence ID" value="ADN74438.1"/>
    <property type="molecule type" value="Genomic_DNA"/>
</dbReference>
<dbReference type="KEGG" id="fbl:Fbal_0224"/>
<dbReference type="AlphaFoldDB" id="E1SLN9"/>
<evidence type="ECO:0000313" key="12">
    <source>
        <dbReference type="Proteomes" id="UP000006683"/>
    </source>
</evidence>
<dbReference type="OrthoDB" id="6118198at2"/>
<comment type="subcellular location">
    <subcellularLocation>
        <location evidence="1">Cell inner membrane</location>
    </subcellularLocation>
</comment>
<keyword evidence="9" id="KW-0472">Membrane</keyword>
<dbReference type="InterPro" id="IPR000645">
    <property type="entry name" value="T2SS_GspN_CS"/>
</dbReference>
<evidence type="ECO:0000256" key="4">
    <source>
        <dbReference type="ARBA" id="ARBA00022448"/>
    </source>
</evidence>
<dbReference type="GO" id="GO:0015628">
    <property type="term" value="P:protein secretion by the type II secretion system"/>
    <property type="evidence" value="ECO:0007669"/>
    <property type="project" value="InterPro"/>
</dbReference>
<name>E1SLN9_FERBD</name>
<dbReference type="STRING" id="550540.Fbal_0224"/>
<reference evidence="11 12" key="1">
    <citation type="journal article" date="2010" name="Stand. Genomic Sci.">
        <title>Complete genome sequence of Ferrimonas balearica type strain (PAT).</title>
        <authorList>
            <person name="Nolan M."/>
            <person name="Sikorski J."/>
            <person name="Davenport K."/>
            <person name="Lucas S."/>
            <person name="Glavina Del Rio T."/>
            <person name="Tice H."/>
            <person name="Cheng J."/>
            <person name="Goodwin L."/>
            <person name="Pitluck S."/>
            <person name="Liolios K."/>
            <person name="Ivanova N."/>
            <person name="Mavromatis K."/>
            <person name="Ovchinnikova G."/>
            <person name="Pati A."/>
            <person name="Chen A."/>
            <person name="Palaniappan K."/>
            <person name="Land M."/>
            <person name="Hauser L."/>
            <person name="Chang Y."/>
            <person name="Jeffries C."/>
            <person name="Tapia R."/>
            <person name="Brettin T."/>
            <person name="Detter J."/>
            <person name="Han C."/>
            <person name="Yasawong M."/>
            <person name="Rohde M."/>
            <person name="Tindall B."/>
            <person name="Goker M."/>
            <person name="Woyke T."/>
            <person name="Bristow J."/>
            <person name="Eisen J."/>
            <person name="Markowitz V."/>
            <person name="Hugenholtz P."/>
            <person name="Kyrpides N."/>
            <person name="Klenk H."/>
            <person name="Lapidus A."/>
        </authorList>
    </citation>
    <scope>NUCLEOTIDE SEQUENCE [LARGE SCALE GENOMIC DNA]</scope>
    <source>
        <strain evidence="12">DSM 9799 / CCM 4581 / KCTC 23876 / PAT</strain>
    </source>
</reference>
<dbReference type="GO" id="GO:0015627">
    <property type="term" value="C:type II protein secretion system complex"/>
    <property type="evidence" value="ECO:0007669"/>
    <property type="project" value="InterPro"/>
</dbReference>
<dbReference type="HOGENOM" id="CLU_092754_1_0_6"/>
<keyword evidence="7" id="KW-0812">Transmembrane</keyword>
<dbReference type="eggNOG" id="ENOG5032RTB">
    <property type="taxonomic scope" value="Bacteria"/>
</dbReference>
<dbReference type="RefSeq" id="WP_013343744.1">
    <property type="nucleotide sequence ID" value="NC_014541.1"/>
</dbReference>
<proteinExistence type="inferred from homology"/>
<dbReference type="InterPro" id="IPR022792">
    <property type="entry name" value="T2SS_protein-GspN"/>
</dbReference>
<accession>E1SLN9</accession>